<organism evidence="2 3">
    <name type="scientific">Brenthis ino</name>
    <name type="common">lesser marbled fritillary</name>
    <dbReference type="NCBI Taxonomy" id="405034"/>
    <lineage>
        <taxon>Eukaryota</taxon>
        <taxon>Metazoa</taxon>
        <taxon>Ecdysozoa</taxon>
        <taxon>Arthropoda</taxon>
        <taxon>Hexapoda</taxon>
        <taxon>Insecta</taxon>
        <taxon>Pterygota</taxon>
        <taxon>Neoptera</taxon>
        <taxon>Endopterygota</taxon>
        <taxon>Lepidoptera</taxon>
        <taxon>Glossata</taxon>
        <taxon>Ditrysia</taxon>
        <taxon>Papilionoidea</taxon>
        <taxon>Nymphalidae</taxon>
        <taxon>Heliconiinae</taxon>
        <taxon>Argynnini</taxon>
        <taxon>Brenthis</taxon>
    </lineage>
</organism>
<keyword evidence="3" id="KW-1185">Reference proteome</keyword>
<feature type="non-terminal residue" evidence="2">
    <location>
        <position position="154"/>
    </location>
</feature>
<dbReference type="EMBL" id="OV170233">
    <property type="protein sequence ID" value="CAH0718485.1"/>
    <property type="molecule type" value="Genomic_DNA"/>
</dbReference>
<gene>
    <name evidence="2" type="ORF">BINO364_LOCUS4962</name>
</gene>
<evidence type="ECO:0000256" key="1">
    <source>
        <dbReference type="SAM" id="Coils"/>
    </source>
</evidence>
<keyword evidence="1" id="KW-0175">Coiled coil</keyword>
<evidence type="ECO:0000313" key="3">
    <source>
        <dbReference type="Proteomes" id="UP000838878"/>
    </source>
</evidence>
<protein>
    <recommendedName>
        <fullName evidence="4">Seminal fluid protein HACP020</fullName>
    </recommendedName>
</protein>
<evidence type="ECO:0000313" key="2">
    <source>
        <dbReference type="EMBL" id="CAH0718485.1"/>
    </source>
</evidence>
<reference evidence="2" key="1">
    <citation type="submission" date="2021-12" db="EMBL/GenBank/DDBJ databases">
        <authorList>
            <person name="Martin H S."/>
        </authorList>
    </citation>
    <scope>NUCLEOTIDE SEQUENCE</scope>
</reference>
<feature type="coiled-coil region" evidence="1">
    <location>
        <begin position="71"/>
        <end position="102"/>
    </location>
</feature>
<sequence length="154" mass="17728">MEIAALKCTLGIKNVSAWNLRNDLLNPLPSQSPEVPFIAVLLKKPEPDNKTYDIESLDPPHDEKIYNLYHILRTTQENEDLDEEAAQKLEKTENILRQALRKRCNTLKSCINKCPKKKYTCTVTCKEAYDNYDICGKPKGCKKRNCRTDSPSWL</sequence>
<dbReference type="AlphaFoldDB" id="A0A8J9Y9Q3"/>
<name>A0A8J9Y9Q3_9NEOP</name>
<dbReference type="OrthoDB" id="7118332at2759"/>
<evidence type="ECO:0008006" key="4">
    <source>
        <dbReference type="Google" id="ProtNLM"/>
    </source>
</evidence>
<proteinExistence type="predicted"/>
<dbReference type="Proteomes" id="UP000838878">
    <property type="component" value="Chromosome 13"/>
</dbReference>
<accession>A0A8J9Y9Q3</accession>